<evidence type="ECO:0000259" key="6">
    <source>
        <dbReference type="Pfam" id="PF08620"/>
    </source>
</evidence>
<evidence type="ECO:0000256" key="5">
    <source>
        <dbReference type="SAM" id="MobiDB-lite"/>
    </source>
</evidence>
<dbReference type="InterPro" id="IPR016024">
    <property type="entry name" value="ARM-type_fold"/>
</dbReference>
<dbReference type="Pfam" id="PF25766">
    <property type="entry name" value="TPR_RPAP1"/>
    <property type="match status" value="1"/>
</dbReference>
<dbReference type="SUPFAM" id="SSF48371">
    <property type="entry name" value="ARM repeat"/>
    <property type="match status" value="1"/>
</dbReference>
<keyword evidence="10" id="KW-1185">Reference proteome</keyword>
<comment type="similarity">
    <text evidence="2">Belongs to the RPAP1 family.</text>
</comment>
<feature type="domain" description="RPAP1 N-terminal" evidence="7">
    <location>
        <begin position="209"/>
        <end position="248"/>
    </location>
</feature>
<feature type="region of interest" description="Disordered" evidence="5">
    <location>
        <begin position="150"/>
        <end position="212"/>
    </location>
</feature>
<feature type="domain" description="RPAP1 C-terminal" evidence="6">
    <location>
        <begin position="315"/>
        <end position="378"/>
    </location>
</feature>
<evidence type="ECO:0000256" key="3">
    <source>
        <dbReference type="ARBA" id="ARBA00023163"/>
    </source>
</evidence>
<dbReference type="InterPro" id="IPR057989">
    <property type="entry name" value="TPR_RPAP1/MINIYO-like"/>
</dbReference>
<feature type="compositionally biased region" description="Basic and acidic residues" evidence="5">
    <location>
        <begin position="170"/>
        <end position="189"/>
    </location>
</feature>
<keyword evidence="3" id="KW-0804">Transcription</keyword>
<evidence type="ECO:0000313" key="10">
    <source>
        <dbReference type="Proteomes" id="UP001448207"/>
    </source>
</evidence>
<dbReference type="InterPro" id="IPR013929">
    <property type="entry name" value="RPAP1_C"/>
</dbReference>
<dbReference type="InterPro" id="IPR013930">
    <property type="entry name" value="RPAP1_N"/>
</dbReference>
<accession>A0ABR3B3A2</accession>
<evidence type="ECO:0000256" key="4">
    <source>
        <dbReference type="ARBA" id="ARBA00023242"/>
    </source>
</evidence>
<evidence type="ECO:0008006" key="11">
    <source>
        <dbReference type="Google" id="ProtNLM"/>
    </source>
</evidence>
<gene>
    <name evidence="9" type="ORF">J3Q64DRAFT_1731403</name>
</gene>
<feature type="compositionally biased region" description="Basic and acidic residues" evidence="5">
    <location>
        <begin position="48"/>
        <end position="67"/>
    </location>
</feature>
<protein>
    <recommendedName>
        <fullName evidence="11">RNA polymerase II-associated protein 1 C-terminal domain-containing protein</fullName>
    </recommendedName>
</protein>
<evidence type="ECO:0000259" key="7">
    <source>
        <dbReference type="Pfam" id="PF08621"/>
    </source>
</evidence>
<dbReference type="Proteomes" id="UP001448207">
    <property type="component" value="Unassembled WGS sequence"/>
</dbReference>
<evidence type="ECO:0000256" key="2">
    <source>
        <dbReference type="ARBA" id="ARBA00009953"/>
    </source>
</evidence>
<evidence type="ECO:0000256" key="1">
    <source>
        <dbReference type="ARBA" id="ARBA00004123"/>
    </source>
</evidence>
<name>A0ABR3B3A2_PHYBL</name>
<dbReference type="Pfam" id="PF08621">
    <property type="entry name" value="RPAP1_N"/>
    <property type="match status" value="1"/>
</dbReference>
<evidence type="ECO:0000259" key="8">
    <source>
        <dbReference type="Pfam" id="PF25766"/>
    </source>
</evidence>
<organism evidence="9 10">
    <name type="scientific">Phycomyces blakesleeanus</name>
    <dbReference type="NCBI Taxonomy" id="4837"/>
    <lineage>
        <taxon>Eukaryota</taxon>
        <taxon>Fungi</taxon>
        <taxon>Fungi incertae sedis</taxon>
        <taxon>Mucoromycota</taxon>
        <taxon>Mucoromycotina</taxon>
        <taxon>Mucoromycetes</taxon>
        <taxon>Mucorales</taxon>
        <taxon>Phycomycetaceae</taxon>
        <taxon>Phycomyces</taxon>
    </lineage>
</organism>
<dbReference type="PANTHER" id="PTHR21483:SF18">
    <property type="entry name" value="RNA POLYMERASE II-ASSOCIATED PROTEIN 1"/>
    <property type="match status" value="1"/>
</dbReference>
<feature type="region of interest" description="Disordered" evidence="5">
    <location>
        <begin position="37"/>
        <end position="117"/>
    </location>
</feature>
<dbReference type="PANTHER" id="PTHR21483">
    <property type="entry name" value="RNA POLYMERASE II-ASSOCIATED PROTEIN 1"/>
    <property type="match status" value="1"/>
</dbReference>
<feature type="compositionally biased region" description="Acidic residues" evidence="5">
    <location>
        <begin position="96"/>
        <end position="107"/>
    </location>
</feature>
<dbReference type="Pfam" id="PF08620">
    <property type="entry name" value="RPAP1_C"/>
    <property type="match status" value="1"/>
</dbReference>
<proteinExistence type="inferred from homology"/>
<evidence type="ECO:0000313" key="9">
    <source>
        <dbReference type="EMBL" id="KAL0088732.1"/>
    </source>
</evidence>
<feature type="domain" description="RPAP1/MINIYO-like TPR repeats" evidence="8">
    <location>
        <begin position="1032"/>
        <end position="1096"/>
    </location>
</feature>
<keyword evidence="4" id="KW-0539">Nucleus</keyword>
<dbReference type="EMBL" id="JBCLYO010000005">
    <property type="protein sequence ID" value="KAL0088732.1"/>
    <property type="molecule type" value="Genomic_DNA"/>
</dbReference>
<reference evidence="9 10" key="1">
    <citation type="submission" date="2024-04" db="EMBL/GenBank/DDBJ databases">
        <title>Symmetric and asymmetric DNA N6-adenine methylation regulates different biological responses in Mucorales.</title>
        <authorList>
            <consortium name="Lawrence Berkeley National Laboratory"/>
            <person name="Lax C."/>
            <person name="Mondo S.J."/>
            <person name="Osorio-Concepcion M."/>
            <person name="Muszewska A."/>
            <person name="Corrochano-Luque M."/>
            <person name="Gutierrez G."/>
            <person name="Riley R."/>
            <person name="Lipzen A."/>
            <person name="Guo J."/>
            <person name="Hundley H."/>
            <person name="Amirebrahimi M."/>
            <person name="Ng V."/>
            <person name="Lorenzo-Gutierrez D."/>
            <person name="Binder U."/>
            <person name="Yang J."/>
            <person name="Song Y."/>
            <person name="Canovas D."/>
            <person name="Navarro E."/>
            <person name="Freitag M."/>
            <person name="Gabaldon T."/>
            <person name="Grigoriev I.V."/>
            <person name="Corrochano L.M."/>
            <person name="Nicolas F.E."/>
            <person name="Garre V."/>
        </authorList>
    </citation>
    <scope>NUCLEOTIDE SEQUENCE [LARGE SCALE GENOMIC DNA]</scope>
    <source>
        <strain evidence="9 10">L51</strain>
    </source>
</reference>
<feature type="compositionally biased region" description="Polar residues" evidence="5">
    <location>
        <begin position="190"/>
        <end position="201"/>
    </location>
</feature>
<comment type="subcellular location">
    <subcellularLocation>
        <location evidence="1">Nucleus</location>
    </subcellularLocation>
</comment>
<comment type="caution">
    <text evidence="9">The sequence shown here is derived from an EMBL/GenBank/DDBJ whole genome shotgun (WGS) entry which is preliminary data.</text>
</comment>
<sequence>MHKSIRPSPNDGLEEDLEELQRNFFANEQKAAATVIRSTPPAMQSKAPKKESVFAQRRREAQEKALKDAAPMPQLEDVEMPDLESVPVGSRVEQVSDQDDGIDDQVPVEDPFPEPHVPVTKKMLDLTSMLGNILGQVKEHNVETVTAPVLPADRPTGQSSRRHVQGFPEAAHRSEFSKRMAQKKKEVKSELSSTSTKVNDTYKQDDEEDENSRRIANMSEQEIEEARQEIMGTLSPASIETLMNRRKNVKPVVKNTQRSTDELIDEEEKERIAMKETYFADVPMESDKLAWMKQVKEEVEDDKAMSSNEKVYRKLRFDLHGKPVNPSMDIPRHQGLHHHGDEPEKAGYTLAELLHLVRSQVPSQRAIILTTIGRIIQHSKKCLYSNNPEDSWAHEVMRVLLRPDLAITLYLRSALDDRSLVVQASAIEAMAALVLDVDNKEDNNMEVFLGHVISPRTPPTAGSTTKVTGLANRFTSSINAIRNQNNDEDEDDDDAVLAEKDLIRGLIGMDILARIRYLVAPDSGLLTDPMSMERLVAILVRFAEAGKDVCEKIMKHELLERVFEWGIVNPEWPISGTSSTRPSLVVLRLMRVLAQGSKTIAKDILPKTTAGLPFLVVSPAIAGSREADAYELQCEMLRLLRVCMCYGLVMPIIEDLQSLNMFWLRESVHTPSALNDKRSMAVLSLLEVELHLAADPHKTTPVHAISWHQPLQFLPIVVSLLGSKCAQLQDCALGYLAAWSSYIDRFPPSATEIRLVWNALDMTDWSVPTVDRTLRRLQLLKAFGSIHQPVYNDLKENVKHVLYDASLVESLRRSSGRAGRLAFWLWISQTDESGRKQVWADCNTAEITMAVCSVHAGAAETWLAQALMRSSVLDRLETSVLDAFYIPQSDPSMSKALFEYDGRIIDTFMYPSYDVSKDVSVFLWSPIDELYHGEKSFVESDAKAADIIKATLKAASLQPETDRAVAIVSLMKIFLIGDREGRQSGFESEREVFWNVTKEVEGWLELLCSYPTQLDLLESAWKRSSAHIRQAHVSFYQFYQAFVGQYAAVSMGTHVFARLLAYVATELRDEVDYWHLLVSDYHDILRTIHVRPDEVANRQGLLDLQKHV</sequence>
<dbReference type="InterPro" id="IPR039913">
    <property type="entry name" value="RPAP1/Rba50"/>
</dbReference>